<dbReference type="GO" id="GO:0070062">
    <property type="term" value="C:extracellular exosome"/>
    <property type="evidence" value="ECO:0007669"/>
    <property type="project" value="TreeGrafter"/>
</dbReference>
<dbReference type="PANTHER" id="PTHR46958">
    <property type="entry name" value="B-CELL RECEPTOR CD22"/>
    <property type="match status" value="1"/>
</dbReference>
<evidence type="ECO:0000259" key="3">
    <source>
        <dbReference type="PROSITE" id="PS50835"/>
    </source>
</evidence>
<proteinExistence type="predicted"/>
<dbReference type="SMART" id="SM00409">
    <property type="entry name" value="IG"/>
    <property type="match status" value="7"/>
</dbReference>
<feature type="compositionally biased region" description="Acidic residues" evidence="1">
    <location>
        <begin position="754"/>
        <end position="763"/>
    </location>
</feature>
<feature type="compositionally biased region" description="Polar residues" evidence="1">
    <location>
        <begin position="797"/>
        <end position="822"/>
    </location>
</feature>
<feature type="region of interest" description="Disordered" evidence="1">
    <location>
        <begin position="20"/>
        <end position="104"/>
    </location>
</feature>
<protein>
    <submittedName>
        <fullName evidence="4">Immunoglobulin domain-containing protein</fullName>
    </submittedName>
</protein>
<dbReference type="GO" id="GO:0050859">
    <property type="term" value="P:negative regulation of B cell receptor signaling pathway"/>
    <property type="evidence" value="ECO:0007669"/>
    <property type="project" value="TreeGrafter"/>
</dbReference>
<dbReference type="PANTHER" id="PTHR46958:SF1">
    <property type="entry name" value="B-CELL RECEPTOR CD22"/>
    <property type="match status" value="1"/>
</dbReference>
<comment type="caution">
    <text evidence="4">The sequence shown here is derived from an EMBL/GenBank/DDBJ whole genome shotgun (WGS) entry which is preliminary data.</text>
</comment>
<dbReference type="InterPro" id="IPR007110">
    <property type="entry name" value="Ig-like_dom"/>
</dbReference>
<dbReference type="GO" id="GO:0009897">
    <property type="term" value="C:external side of plasma membrane"/>
    <property type="evidence" value="ECO:0007669"/>
    <property type="project" value="TreeGrafter"/>
</dbReference>
<dbReference type="SUPFAM" id="SSF48726">
    <property type="entry name" value="Immunoglobulin"/>
    <property type="match status" value="7"/>
</dbReference>
<dbReference type="CDD" id="cd00096">
    <property type="entry name" value="Ig"/>
    <property type="match status" value="2"/>
</dbReference>
<dbReference type="GO" id="GO:0033691">
    <property type="term" value="F:sialic acid binding"/>
    <property type="evidence" value="ECO:0007669"/>
    <property type="project" value="TreeGrafter"/>
</dbReference>
<dbReference type="InterPro" id="IPR003598">
    <property type="entry name" value="Ig_sub2"/>
</dbReference>
<dbReference type="GO" id="GO:0042609">
    <property type="term" value="F:CD4 receptor binding"/>
    <property type="evidence" value="ECO:0007669"/>
    <property type="project" value="TreeGrafter"/>
</dbReference>
<dbReference type="PROSITE" id="PS50835">
    <property type="entry name" value="IG_LIKE"/>
    <property type="match status" value="4"/>
</dbReference>
<feature type="compositionally biased region" description="Basic and acidic residues" evidence="1">
    <location>
        <begin position="82"/>
        <end position="91"/>
    </location>
</feature>
<keyword evidence="2" id="KW-0732">Signal</keyword>
<dbReference type="Proteomes" id="UP000823904">
    <property type="component" value="Unassembled WGS sequence"/>
</dbReference>
<evidence type="ECO:0000256" key="1">
    <source>
        <dbReference type="SAM" id="MobiDB-lite"/>
    </source>
</evidence>
<feature type="domain" description="Ig-like" evidence="3">
    <location>
        <begin position="195"/>
        <end position="283"/>
    </location>
</feature>
<dbReference type="InterPro" id="IPR036179">
    <property type="entry name" value="Ig-like_dom_sf"/>
</dbReference>
<feature type="chain" id="PRO_5038679794" evidence="2">
    <location>
        <begin position="25"/>
        <end position="864"/>
    </location>
</feature>
<dbReference type="InterPro" id="IPR003599">
    <property type="entry name" value="Ig_sub"/>
</dbReference>
<dbReference type="Pfam" id="PF13927">
    <property type="entry name" value="Ig_3"/>
    <property type="match status" value="3"/>
</dbReference>
<feature type="region of interest" description="Disordered" evidence="1">
    <location>
        <begin position="753"/>
        <end position="834"/>
    </location>
</feature>
<dbReference type="AlphaFoldDB" id="A0A9D2T6W7"/>
<feature type="compositionally biased region" description="Low complexity" evidence="1">
    <location>
        <begin position="773"/>
        <end position="795"/>
    </location>
</feature>
<accession>A0A9D2T6W7</accession>
<feature type="domain" description="Ig-like" evidence="3">
    <location>
        <begin position="380"/>
        <end position="468"/>
    </location>
</feature>
<dbReference type="Gene3D" id="2.60.40.10">
    <property type="entry name" value="Immunoglobulins"/>
    <property type="match status" value="7"/>
</dbReference>
<sequence>MRNKQFLALLMAVAVTAQPQMVSASDSADPASEVQMQISAEETETADQTASETADQAETPNETEEDQEISAASSEAEQTKNAADEKAETKTEAAGTKAKTAKTSEKLATVRVTRTDVYGIVGGKASLVGNYDQGYPAVPRDGVVWCDGDKNPLSDGDKYSTTTSTTMTLKNITKDQDGQTFYLSATNAVGTAYSEAVTLHVLDASAANQNVKSGDTAVLSVNLEGNWGSPVKYQWYKGDEKISGAVTARLTLTDVQKDDAGEYRCVVQRGYGSATEYNSKTVTANLTVDGKLATVRVTHTDVYGIVGGRASLVGNYDQGYPSVPRDGVVWCDGDKNPLSDGDKYSTTTSTTMTLKNITKDQDGQTFYLSATNAVGTAYSEAVTLHVLDASAEDQSVQIGGTATLSVNLEGNWGSPVRYQWYKGDEKISGAVTARLTLTDVQKDDAGEYRCVVQRGYGSASDYNSKTVTANLTVRGELAAVRVNRTDVYGFVGGRVTLTGNYDQGTPAVPADGIAWCDENKQPLTAGDKYSTPDSTTMTLRNITADQDGQVFYLSATNAAGTAYSEAVTLHVLDVSAEDQTVQAGDNVTLRVERQGDWGSDRVSYQWYKDGQRITNAVLSTYMINGANASDAGEYTCVVQRGYGTATEYNSKTVTAAVYVQGLPASITQSHENEKILPGDKVIFHAQPKEEWGTEMTWQWYDQDGNRISDNDTYSGAAMDTLTVTADKAMDGNGYYCVISDDYRTAQTDVSYMTVEEETTDPEEPGQNPGGGTETPENPGTGTETPEKPGSGTETPMNPGTDSGSTETPAASQSGQTENASGSQKEETAVPETGDTVNTGAWAALSGLGLLGFLEVLRRKLFRKE</sequence>
<feature type="compositionally biased region" description="Polar residues" evidence="1">
    <location>
        <begin position="34"/>
        <end position="60"/>
    </location>
</feature>
<feature type="domain" description="Ig-like" evidence="3">
    <location>
        <begin position="663"/>
        <end position="750"/>
    </location>
</feature>
<gene>
    <name evidence="4" type="ORF">H9754_01535</name>
</gene>
<evidence type="ECO:0000313" key="4">
    <source>
        <dbReference type="EMBL" id="HJC49258.1"/>
    </source>
</evidence>
<dbReference type="InterPro" id="IPR013783">
    <property type="entry name" value="Ig-like_fold"/>
</dbReference>
<dbReference type="GO" id="GO:0019903">
    <property type="term" value="F:protein phosphatase binding"/>
    <property type="evidence" value="ECO:0007669"/>
    <property type="project" value="TreeGrafter"/>
</dbReference>
<feature type="domain" description="Ig-like" evidence="3">
    <location>
        <begin position="565"/>
        <end position="654"/>
    </location>
</feature>
<reference evidence="4" key="2">
    <citation type="submission" date="2021-04" db="EMBL/GenBank/DDBJ databases">
        <authorList>
            <person name="Gilroy R."/>
        </authorList>
    </citation>
    <scope>NUCLEOTIDE SEQUENCE</scope>
    <source>
        <strain evidence="4">ChiSjej3B21-8574</strain>
    </source>
</reference>
<organism evidence="4 5">
    <name type="scientific">Candidatus Anaerostipes avistercoris</name>
    <dbReference type="NCBI Taxonomy" id="2838462"/>
    <lineage>
        <taxon>Bacteria</taxon>
        <taxon>Bacillati</taxon>
        <taxon>Bacillota</taxon>
        <taxon>Clostridia</taxon>
        <taxon>Lachnospirales</taxon>
        <taxon>Lachnospiraceae</taxon>
        <taxon>Anaerostipes</taxon>
    </lineage>
</organism>
<dbReference type="EMBL" id="DWWD01000009">
    <property type="protein sequence ID" value="HJC49258.1"/>
    <property type="molecule type" value="Genomic_DNA"/>
</dbReference>
<evidence type="ECO:0000256" key="2">
    <source>
        <dbReference type="SAM" id="SignalP"/>
    </source>
</evidence>
<reference evidence="4" key="1">
    <citation type="journal article" date="2021" name="PeerJ">
        <title>Extensive microbial diversity within the chicken gut microbiome revealed by metagenomics and culture.</title>
        <authorList>
            <person name="Gilroy R."/>
            <person name="Ravi A."/>
            <person name="Getino M."/>
            <person name="Pursley I."/>
            <person name="Horton D.L."/>
            <person name="Alikhan N.F."/>
            <person name="Baker D."/>
            <person name="Gharbi K."/>
            <person name="Hall N."/>
            <person name="Watson M."/>
            <person name="Adriaenssens E.M."/>
            <person name="Foster-Nyarko E."/>
            <person name="Jarju S."/>
            <person name="Secka A."/>
            <person name="Antonio M."/>
            <person name="Oren A."/>
            <person name="Chaudhuri R.R."/>
            <person name="La Ragione R."/>
            <person name="Hildebrand F."/>
            <person name="Pallen M.J."/>
        </authorList>
    </citation>
    <scope>NUCLEOTIDE SEQUENCE</scope>
    <source>
        <strain evidence="4">ChiSjej3B21-8574</strain>
    </source>
</reference>
<dbReference type="SMART" id="SM00408">
    <property type="entry name" value="IGc2"/>
    <property type="match status" value="3"/>
</dbReference>
<name>A0A9D2T6W7_9FIRM</name>
<evidence type="ECO:0000313" key="5">
    <source>
        <dbReference type="Proteomes" id="UP000823904"/>
    </source>
</evidence>
<feature type="signal peptide" evidence="2">
    <location>
        <begin position="1"/>
        <end position="24"/>
    </location>
</feature>